<name>A0ABR2IHH5_9PEZI</name>
<dbReference type="EMBL" id="JAPCWZ010000005">
    <property type="protein sequence ID" value="KAK8862791.1"/>
    <property type="molecule type" value="Genomic_DNA"/>
</dbReference>
<dbReference type="Proteomes" id="UP001390339">
    <property type="component" value="Unassembled WGS sequence"/>
</dbReference>
<accession>A0ABR2IHH5</accession>
<evidence type="ECO:0000313" key="1">
    <source>
        <dbReference type="EMBL" id="KAK8862791.1"/>
    </source>
</evidence>
<keyword evidence="2" id="KW-1185">Reference proteome</keyword>
<proteinExistence type="predicted"/>
<comment type="caution">
    <text evidence="1">The sequence shown here is derived from an EMBL/GenBank/DDBJ whole genome shotgun (WGS) entry which is preliminary data.</text>
</comment>
<sequence>MRLPDSFHDAVVSPAYYVLAEPLSRAETRLLRLIGRQPETTFRAFPPPALCYPAGCHHVREAYASSLLWLILMVAIRLAQDWRLESLAGVRGHAAAPVAGAVGPDLGSDQLLSRRRVMPGDREGAILGAGEDSPIAIHPPAPCHGRLNKTMELPLGGKCKMRLMKGLTCLVAGYITSGFVFHVCANFI</sequence>
<organism evidence="1 2">
    <name type="scientific">Apiospora arundinis</name>
    <dbReference type="NCBI Taxonomy" id="335852"/>
    <lineage>
        <taxon>Eukaryota</taxon>
        <taxon>Fungi</taxon>
        <taxon>Dikarya</taxon>
        <taxon>Ascomycota</taxon>
        <taxon>Pezizomycotina</taxon>
        <taxon>Sordariomycetes</taxon>
        <taxon>Xylariomycetidae</taxon>
        <taxon>Amphisphaeriales</taxon>
        <taxon>Apiosporaceae</taxon>
        <taxon>Apiospora</taxon>
    </lineage>
</organism>
<protein>
    <submittedName>
        <fullName evidence="1">Uncharacterized protein</fullName>
    </submittedName>
</protein>
<evidence type="ECO:0000313" key="2">
    <source>
        <dbReference type="Proteomes" id="UP001390339"/>
    </source>
</evidence>
<gene>
    <name evidence="1" type="ORF">PGQ11_009026</name>
</gene>
<reference evidence="1 2" key="1">
    <citation type="journal article" date="2024" name="IMA Fungus">
        <title>Apiospora arundinis, a panoply of carbohydrate-active enzymes and secondary metabolites.</title>
        <authorList>
            <person name="Sorensen T."/>
            <person name="Petersen C."/>
            <person name="Muurmann A.T."/>
            <person name="Christiansen J.V."/>
            <person name="Brundto M.L."/>
            <person name="Overgaard C.K."/>
            <person name="Boysen A.T."/>
            <person name="Wollenberg R.D."/>
            <person name="Larsen T.O."/>
            <person name="Sorensen J.L."/>
            <person name="Nielsen K.L."/>
            <person name="Sondergaard T.E."/>
        </authorList>
    </citation>
    <scope>NUCLEOTIDE SEQUENCE [LARGE SCALE GENOMIC DNA]</scope>
    <source>
        <strain evidence="1 2">AAU 773</strain>
    </source>
</reference>